<dbReference type="OrthoDB" id="9759607at2"/>
<dbReference type="InterPro" id="IPR043128">
    <property type="entry name" value="Rev_trsase/Diguanyl_cyclase"/>
</dbReference>
<sequence>MLIWEVRGVNFVINMLLLTGFSLLYTWLQHAEFHLPIWRRLREASQIALTIGFLLLYHLASELRIMEAHDRKGLGWSYLAFQIGVLLFAMILKRSSWLFLSLSVVLLFWYWWLPNVSWWGYFYVVSVLLLAEADRFGWRIIDRPLVFYPFCLLFSAPFLWANWISLRGIEVSWWVELAECFVVYYLIWLIYYQLKRRDERQAILLCEASKDNLTKLNNFRIFNDDLQRAFDQYHEKGTQYSLYTFDIDFFKRVNDRYGHLEGNAVLKGVATELNRLLPKISSNAKAYRVGGEEFSFMVFDDQTQHGSPNEVANQVREAIGKLVFKTKQGDQFQITISLGQAQIDAEDQNYLDIYKCADQRLYRSKEAGRNWVTTSGKLLN</sequence>
<keyword evidence="4" id="KW-1185">Reference proteome</keyword>
<dbReference type="EMBL" id="BCMJ01000002">
    <property type="protein sequence ID" value="GAT18237.1"/>
    <property type="molecule type" value="Genomic_DNA"/>
</dbReference>
<evidence type="ECO:0000259" key="2">
    <source>
        <dbReference type="PROSITE" id="PS50887"/>
    </source>
</evidence>
<proteinExistence type="predicted"/>
<evidence type="ECO:0000313" key="4">
    <source>
        <dbReference type="Proteomes" id="UP000223370"/>
    </source>
</evidence>
<feature type="transmembrane region" description="Helical" evidence="1">
    <location>
        <begin position="40"/>
        <end position="60"/>
    </location>
</feature>
<dbReference type="NCBIfam" id="TIGR00254">
    <property type="entry name" value="GGDEF"/>
    <property type="match status" value="1"/>
</dbReference>
<keyword evidence="1" id="KW-0472">Membrane</keyword>
<dbReference type="GO" id="GO:0043709">
    <property type="term" value="P:cell adhesion involved in single-species biofilm formation"/>
    <property type="evidence" value="ECO:0007669"/>
    <property type="project" value="TreeGrafter"/>
</dbReference>
<reference evidence="3 4" key="1">
    <citation type="submission" date="2015-11" db="EMBL/GenBank/DDBJ databases">
        <title>Draft genome sequences of new species of the genus Lactobacillus isolated from orchardgrass silage.</title>
        <authorList>
            <person name="Tohno M."/>
            <person name="Tanizawa Y."/>
            <person name="Arita M."/>
        </authorList>
    </citation>
    <scope>NUCLEOTIDE SEQUENCE [LARGE SCALE GENOMIC DNA]</scope>
    <source>
        <strain evidence="3 4">IWT5</strain>
    </source>
</reference>
<keyword evidence="1" id="KW-1133">Transmembrane helix</keyword>
<dbReference type="PANTHER" id="PTHR45138:SF9">
    <property type="entry name" value="DIGUANYLATE CYCLASE DGCM-RELATED"/>
    <property type="match status" value="1"/>
</dbReference>
<dbReference type="Pfam" id="PF00990">
    <property type="entry name" value="GGDEF"/>
    <property type="match status" value="1"/>
</dbReference>
<feature type="transmembrane region" description="Helical" evidence="1">
    <location>
        <begin position="75"/>
        <end position="92"/>
    </location>
</feature>
<evidence type="ECO:0000313" key="3">
    <source>
        <dbReference type="EMBL" id="GAT18237.1"/>
    </source>
</evidence>
<dbReference type="Proteomes" id="UP000223370">
    <property type="component" value="Unassembled WGS sequence"/>
</dbReference>
<dbReference type="InterPro" id="IPR000160">
    <property type="entry name" value="GGDEF_dom"/>
</dbReference>
<dbReference type="PANTHER" id="PTHR45138">
    <property type="entry name" value="REGULATORY COMPONENTS OF SENSORY TRANSDUCTION SYSTEM"/>
    <property type="match status" value="1"/>
</dbReference>
<evidence type="ECO:0000256" key="1">
    <source>
        <dbReference type="SAM" id="Phobius"/>
    </source>
</evidence>
<dbReference type="GO" id="GO:0052621">
    <property type="term" value="F:diguanylate cyclase activity"/>
    <property type="evidence" value="ECO:0007669"/>
    <property type="project" value="TreeGrafter"/>
</dbReference>
<feature type="domain" description="GGDEF" evidence="2">
    <location>
        <begin position="238"/>
        <end position="377"/>
    </location>
</feature>
<dbReference type="SUPFAM" id="SSF55073">
    <property type="entry name" value="Nucleotide cyclase"/>
    <property type="match status" value="1"/>
</dbReference>
<dbReference type="GO" id="GO:1902201">
    <property type="term" value="P:negative regulation of bacterial-type flagellum-dependent cell motility"/>
    <property type="evidence" value="ECO:0007669"/>
    <property type="project" value="TreeGrafter"/>
</dbReference>
<protein>
    <submittedName>
        <fullName evidence="3">Diguanylate cyclase</fullName>
    </submittedName>
</protein>
<dbReference type="Gene3D" id="3.30.70.270">
    <property type="match status" value="1"/>
</dbReference>
<organism evidence="3 4">
    <name type="scientific">Secundilactobacillus silagincola</name>
    <dbReference type="NCBI Taxonomy" id="1714681"/>
    <lineage>
        <taxon>Bacteria</taxon>
        <taxon>Bacillati</taxon>
        <taxon>Bacillota</taxon>
        <taxon>Bacilli</taxon>
        <taxon>Lactobacillales</taxon>
        <taxon>Lactobacillaceae</taxon>
        <taxon>Secundilactobacillus</taxon>
    </lineage>
</organism>
<accession>A0A1Z5H4L7</accession>
<dbReference type="InterPro" id="IPR050469">
    <property type="entry name" value="Diguanylate_Cyclase"/>
</dbReference>
<dbReference type="AlphaFoldDB" id="A0A1Z5H4L7"/>
<feature type="transmembrane region" description="Helical" evidence="1">
    <location>
        <begin position="119"/>
        <end position="138"/>
    </location>
</feature>
<dbReference type="PROSITE" id="PS50887">
    <property type="entry name" value="GGDEF"/>
    <property type="match status" value="1"/>
</dbReference>
<comment type="caution">
    <text evidence="3">The sequence shown here is derived from an EMBL/GenBank/DDBJ whole genome shotgun (WGS) entry which is preliminary data.</text>
</comment>
<dbReference type="InterPro" id="IPR029787">
    <property type="entry name" value="Nucleotide_cyclase"/>
</dbReference>
<keyword evidence="1" id="KW-0812">Transmembrane</keyword>
<feature type="transmembrane region" description="Helical" evidence="1">
    <location>
        <begin position="145"/>
        <end position="165"/>
    </location>
</feature>
<gene>
    <name evidence="3" type="ORF">IWT5_00510</name>
</gene>
<feature type="transmembrane region" description="Helical" evidence="1">
    <location>
        <begin position="6"/>
        <end position="28"/>
    </location>
</feature>
<name>A0A1Z5H4L7_9LACO</name>
<dbReference type="CDD" id="cd01949">
    <property type="entry name" value="GGDEF"/>
    <property type="match status" value="1"/>
</dbReference>
<dbReference type="SMART" id="SM00267">
    <property type="entry name" value="GGDEF"/>
    <property type="match status" value="1"/>
</dbReference>
<feature type="transmembrane region" description="Helical" evidence="1">
    <location>
        <begin position="171"/>
        <end position="191"/>
    </location>
</feature>
<dbReference type="GO" id="GO:0005886">
    <property type="term" value="C:plasma membrane"/>
    <property type="evidence" value="ECO:0007669"/>
    <property type="project" value="TreeGrafter"/>
</dbReference>
<dbReference type="RefSeq" id="WP_098823759.1">
    <property type="nucleotide sequence ID" value="NZ_BCMJ01000002.1"/>
</dbReference>